<dbReference type="AlphaFoldDB" id="A0A1F8EWQ9"/>
<accession>A0A1F8EWQ9</accession>
<evidence type="ECO:0000313" key="1">
    <source>
        <dbReference type="EMBL" id="OGN04790.1"/>
    </source>
</evidence>
<reference evidence="1 2" key="1">
    <citation type="journal article" date="2016" name="Nat. Commun.">
        <title>Thousands of microbial genomes shed light on interconnected biogeochemical processes in an aquifer system.</title>
        <authorList>
            <person name="Anantharaman K."/>
            <person name="Brown C.T."/>
            <person name="Hug L.A."/>
            <person name="Sharon I."/>
            <person name="Castelle C.J."/>
            <person name="Probst A.J."/>
            <person name="Thomas B.C."/>
            <person name="Singh A."/>
            <person name="Wilkins M.J."/>
            <person name="Karaoz U."/>
            <person name="Brodie E.L."/>
            <person name="Williams K.H."/>
            <person name="Hubbard S.S."/>
            <person name="Banfield J.F."/>
        </authorList>
    </citation>
    <scope>NUCLEOTIDE SEQUENCE [LARGE SCALE GENOMIC DNA]</scope>
</reference>
<protein>
    <recommendedName>
        <fullName evidence="3">Lactamase</fullName>
    </recommendedName>
</protein>
<dbReference type="PANTHER" id="PTHR42967">
    <property type="entry name" value="METAL DEPENDENT HYDROLASE"/>
    <property type="match status" value="1"/>
</dbReference>
<evidence type="ECO:0000313" key="2">
    <source>
        <dbReference type="Proteomes" id="UP000177507"/>
    </source>
</evidence>
<name>A0A1F8EWQ9_9BACT</name>
<dbReference type="STRING" id="1802668.A2831_01990"/>
<dbReference type="InterPro" id="IPR036866">
    <property type="entry name" value="RibonucZ/Hydroxyglut_hydro"/>
</dbReference>
<dbReference type="Proteomes" id="UP000177507">
    <property type="component" value="Unassembled WGS sequence"/>
</dbReference>
<dbReference type="SUPFAM" id="SSF56281">
    <property type="entry name" value="Metallo-hydrolase/oxidoreductase"/>
    <property type="match status" value="1"/>
</dbReference>
<proteinExistence type="predicted"/>
<organism evidence="1 2">
    <name type="scientific">Candidatus Yanofskybacteria bacterium RIFCSPHIGHO2_01_FULL_44_17</name>
    <dbReference type="NCBI Taxonomy" id="1802668"/>
    <lineage>
        <taxon>Bacteria</taxon>
        <taxon>Candidatus Yanofskyibacteriota</taxon>
    </lineage>
</organism>
<dbReference type="EMBL" id="MGJI01000017">
    <property type="protein sequence ID" value="OGN04790.1"/>
    <property type="molecule type" value="Genomic_DNA"/>
</dbReference>
<dbReference type="Gene3D" id="3.60.15.10">
    <property type="entry name" value="Ribonuclease Z/Hydroxyacylglutathione hydrolase-like"/>
    <property type="match status" value="1"/>
</dbReference>
<sequence>MTITWYGQSCFRLESKGTSILIDPFSKEIGLRPPRIYPVRSQSPGAIADTPAYRTSNGASIFLVTHEHYDHNNIEGAPAESFIIRGPGEYEKSGVYIEGIASYHDNTQGTERGLNTIYLIRMEDMKLCHLGDLGQTKLTDEQVEQIGDVDVLFIPIGGKYTIDGKEAAGVVKQIEPKIIIPMHYKVSGLDIDIDGPQKFLKEVGIKSEETETLKITAKNLPTEEIKLITFKL</sequence>
<evidence type="ECO:0008006" key="3">
    <source>
        <dbReference type="Google" id="ProtNLM"/>
    </source>
</evidence>
<gene>
    <name evidence="1" type="ORF">A2831_01990</name>
</gene>
<dbReference type="PANTHER" id="PTHR42967:SF1">
    <property type="entry name" value="MBL FOLD METALLO-HYDROLASE"/>
    <property type="match status" value="1"/>
</dbReference>
<dbReference type="Pfam" id="PF13483">
    <property type="entry name" value="Lactamase_B_3"/>
    <property type="match status" value="1"/>
</dbReference>
<comment type="caution">
    <text evidence="1">The sequence shown here is derived from an EMBL/GenBank/DDBJ whole genome shotgun (WGS) entry which is preliminary data.</text>
</comment>